<evidence type="ECO:0000256" key="4">
    <source>
        <dbReference type="ARBA" id="ARBA00022825"/>
    </source>
</evidence>
<dbReference type="PROSITE" id="PS51892">
    <property type="entry name" value="SUBTILASE"/>
    <property type="match status" value="1"/>
</dbReference>
<keyword evidence="8" id="KW-1185">Reference proteome</keyword>
<keyword evidence="2 5" id="KW-0645">Protease</keyword>
<dbReference type="PANTHER" id="PTHR43806:SF11">
    <property type="entry name" value="CEREVISIN-RELATED"/>
    <property type="match status" value="1"/>
</dbReference>
<dbReference type="Proteomes" id="UP000801864">
    <property type="component" value="Unassembled WGS sequence"/>
</dbReference>
<dbReference type="InterPro" id="IPR050131">
    <property type="entry name" value="Peptidase_S8_subtilisin-like"/>
</dbReference>
<dbReference type="EMBL" id="QLNT01000026">
    <property type="protein sequence ID" value="KAF3058826.1"/>
    <property type="molecule type" value="Genomic_DNA"/>
</dbReference>
<keyword evidence="4 5" id="KW-0720">Serine protease</keyword>
<comment type="similarity">
    <text evidence="1 5">Belongs to the peptidase S8 family.</text>
</comment>
<dbReference type="InterPro" id="IPR036770">
    <property type="entry name" value="Ankyrin_rpt-contain_sf"/>
</dbReference>
<organism evidence="7 8">
    <name type="scientific">Trichoderma lentiforme</name>
    <dbReference type="NCBI Taxonomy" id="1567552"/>
    <lineage>
        <taxon>Eukaryota</taxon>
        <taxon>Fungi</taxon>
        <taxon>Dikarya</taxon>
        <taxon>Ascomycota</taxon>
        <taxon>Pezizomycotina</taxon>
        <taxon>Sordariomycetes</taxon>
        <taxon>Hypocreomycetidae</taxon>
        <taxon>Hypocreales</taxon>
        <taxon>Hypocreaceae</taxon>
        <taxon>Trichoderma</taxon>
    </lineage>
</organism>
<evidence type="ECO:0000256" key="1">
    <source>
        <dbReference type="ARBA" id="ARBA00011073"/>
    </source>
</evidence>
<dbReference type="GO" id="GO:0006508">
    <property type="term" value="P:proteolysis"/>
    <property type="evidence" value="ECO:0007669"/>
    <property type="project" value="UniProtKB-KW"/>
</dbReference>
<gene>
    <name evidence="7" type="ORF">CFAM422_011799</name>
</gene>
<evidence type="ECO:0000313" key="8">
    <source>
        <dbReference type="Proteomes" id="UP000801864"/>
    </source>
</evidence>
<proteinExistence type="inferred from homology"/>
<dbReference type="PRINTS" id="PR00723">
    <property type="entry name" value="SUBTILISIN"/>
</dbReference>
<accession>A0A9P4X588</accession>
<dbReference type="Pfam" id="PF00082">
    <property type="entry name" value="Peptidase_S8"/>
    <property type="match status" value="1"/>
</dbReference>
<feature type="domain" description="Peptidase S8/S53" evidence="6">
    <location>
        <begin position="601"/>
        <end position="804"/>
    </location>
</feature>
<dbReference type="InterPro" id="IPR002110">
    <property type="entry name" value="Ankyrin_rpt"/>
</dbReference>
<sequence>MLPINSWPDVRDGLVRGTINSVQDLDKALKIVGENLSPTSLFDTLEEIWDKPKSSEIIDHLLGWGTASFRFRVIRQAIMQFVDRRQLLKNEGHENSNPTFGLAPEILTERILQKDPKVLSELDVINNAESKNLFHYAIEYGAENVVYVILKLFKDNKIEFPEKLLVESTRWRESPLMELVTKNESPSLVQTILEALPALPIDKSVLSNAIKLRKNDILLTFTTIRPDCVTIELLNHCISFDQKGILNEVLKTRNDLLQGNGLLHSAVRKGNKAIIETLLKACPDLAIEYDGEISPLYCLQQEDVKVKLDQTSRQDIRSIIVPYIVRRAETQLSPDGTRQISATEQIRRLLADPEGREISLDLGGFRHSSKSIEPFLKMIKNLSCTPNPKATSLLTVEFETTLRYVDIPVPTFPRLDDNSPSIPERLEAKLILDWLRESKNVTGIYELRVRDSLFLPHKEEVIFQSLDGFDIEVLDWMRPDMSARPLVKSCSRLKKLTLYVSTWASLSYWVSGDGYVHLNEFHEVREPYCYHLLRNVEMFILTILGFLDFSTTRNSKDCSTAVEVTQLGPFIEAYTLLQQEFQDPEFRAETRSEPEISPIINVAVIDTGVDPDSIKCFEICGASFVSSESGESPWWFSYHPHGTQMAKVITELNPFCRLLVAKVGDLVMDMTVDRVIQALEWAIKSRADVISISIAFFKHDDRLQLAIQEAYKANIVVIVTTAGEAYRREEAYTATSSQVLSIAATDYWGKETSESVKEHADFMFPGENIMARTSFLGSSNSTDEVSGTSVATAIASGVASLILACHRLSLSKLRSDTQTWERNERLKIPIVRGVFTKMMDNNSAKFVKPWLFFGDSGDQTSWGEARSTLDWLSKKKFRDEK</sequence>
<feature type="active site" description="Charge relay system" evidence="5">
    <location>
        <position position="789"/>
    </location>
</feature>
<dbReference type="SUPFAM" id="SSF52743">
    <property type="entry name" value="Subtilisin-like"/>
    <property type="match status" value="1"/>
</dbReference>
<dbReference type="SUPFAM" id="SSF140860">
    <property type="entry name" value="Pseudo ankyrin repeat-like"/>
    <property type="match status" value="1"/>
</dbReference>
<evidence type="ECO:0000256" key="3">
    <source>
        <dbReference type="ARBA" id="ARBA00022801"/>
    </source>
</evidence>
<feature type="active site" description="Charge relay system" evidence="5">
    <location>
        <position position="606"/>
    </location>
</feature>
<dbReference type="AlphaFoldDB" id="A0A9P4X588"/>
<comment type="caution">
    <text evidence="7">The sequence shown here is derived from an EMBL/GenBank/DDBJ whole genome shotgun (WGS) entry which is preliminary data.</text>
</comment>
<dbReference type="GO" id="GO:0004252">
    <property type="term" value="F:serine-type endopeptidase activity"/>
    <property type="evidence" value="ECO:0007669"/>
    <property type="project" value="UniProtKB-UniRule"/>
</dbReference>
<evidence type="ECO:0000259" key="6">
    <source>
        <dbReference type="Pfam" id="PF00082"/>
    </source>
</evidence>
<dbReference type="InterPro" id="IPR000209">
    <property type="entry name" value="Peptidase_S8/S53_dom"/>
</dbReference>
<name>A0A9P4X588_9HYPO</name>
<protein>
    <submittedName>
        <fullName evidence="7">Thermostable alkaline protease</fullName>
    </submittedName>
</protein>
<dbReference type="InterPro" id="IPR036852">
    <property type="entry name" value="Peptidase_S8/S53_dom_sf"/>
</dbReference>
<dbReference type="Gene3D" id="3.40.50.200">
    <property type="entry name" value="Peptidase S8/S53 domain"/>
    <property type="match status" value="1"/>
</dbReference>
<feature type="active site" description="Charge relay system" evidence="5">
    <location>
        <position position="641"/>
    </location>
</feature>
<dbReference type="InterPro" id="IPR015500">
    <property type="entry name" value="Peptidase_S8_subtilisin-rel"/>
</dbReference>
<dbReference type="SMART" id="SM00248">
    <property type="entry name" value="ANK"/>
    <property type="match status" value="2"/>
</dbReference>
<dbReference type="Gene3D" id="1.25.40.20">
    <property type="entry name" value="Ankyrin repeat-containing domain"/>
    <property type="match status" value="1"/>
</dbReference>
<evidence type="ECO:0000256" key="2">
    <source>
        <dbReference type="ARBA" id="ARBA00022670"/>
    </source>
</evidence>
<dbReference type="PANTHER" id="PTHR43806">
    <property type="entry name" value="PEPTIDASE S8"/>
    <property type="match status" value="1"/>
</dbReference>
<evidence type="ECO:0000256" key="5">
    <source>
        <dbReference type="PROSITE-ProRule" id="PRU01240"/>
    </source>
</evidence>
<evidence type="ECO:0000313" key="7">
    <source>
        <dbReference type="EMBL" id="KAF3058826.1"/>
    </source>
</evidence>
<reference evidence="7 8" key="1">
    <citation type="submission" date="2018-06" db="EMBL/GenBank/DDBJ databases">
        <title>Genome analysis of cellulolytic fungus Trichoderma lentiforme CFAM-422.</title>
        <authorList>
            <person name="Steindorff A.S."/>
            <person name="Formighieri E.F."/>
            <person name="Midorikawa G.E.O."/>
            <person name="Tamietti M.S."/>
            <person name="Ramos E.Z."/>
            <person name="Silva A.S."/>
            <person name="Bon E.P.S."/>
            <person name="Mendes T.D."/>
            <person name="Damaso M.C.T."/>
            <person name="Favaro L.C.L."/>
        </authorList>
    </citation>
    <scope>NUCLEOTIDE SEQUENCE [LARGE SCALE GENOMIC DNA]</scope>
    <source>
        <strain evidence="7 8">CFAM-422</strain>
    </source>
</reference>
<keyword evidence="3 5" id="KW-0378">Hydrolase</keyword>